<dbReference type="SUPFAM" id="SSF159888">
    <property type="entry name" value="YdhG-like"/>
    <property type="match status" value="1"/>
</dbReference>
<name>A0A085ZWQ2_9FLAO</name>
<dbReference type="RefSeq" id="WP_034702457.1">
    <property type="nucleotide sequence ID" value="NZ_JPRO01000002.1"/>
</dbReference>
<evidence type="ECO:0000313" key="2">
    <source>
        <dbReference type="EMBL" id="KFF08866.1"/>
    </source>
</evidence>
<dbReference type="OrthoDB" id="9813231at2"/>
<protein>
    <recommendedName>
        <fullName evidence="1">YdhG-like domain-containing protein</fullName>
    </recommendedName>
</protein>
<gene>
    <name evidence="2" type="ORF">IX38_05435</name>
</gene>
<evidence type="ECO:0000313" key="3">
    <source>
        <dbReference type="Proteomes" id="UP000028703"/>
    </source>
</evidence>
<accession>A0A085ZWQ2</accession>
<feature type="domain" description="YdhG-like" evidence="1">
    <location>
        <begin position="19"/>
        <end position="134"/>
    </location>
</feature>
<dbReference type="AlphaFoldDB" id="A0A085ZWQ2"/>
<dbReference type="Pfam" id="PF08818">
    <property type="entry name" value="DUF1801"/>
    <property type="match status" value="1"/>
</dbReference>
<dbReference type="InterPro" id="IPR014922">
    <property type="entry name" value="YdhG-like"/>
</dbReference>
<dbReference type="eggNOG" id="COG5646">
    <property type="taxonomic scope" value="Bacteria"/>
</dbReference>
<evidence type="ECO:0000259" key="1">
    <source>
        <dbReference type="Pfam" id="PF08818"/>
    </source>
</evidence>
<comment type="caution">
    <text evidence="2">The sequence shown here is derived from an EMBL/GenBank/DDBJ whole genome shotgun (WGS) entry which is preliminary data.</text>
</comment>
<sequence>MQIPADSVTDYISKIPEERQEVFRKLFDTINDNLPKGFRENISYGMVGWCVPLETYPAGYHCTPGTPLPFMALASQKNFIAFYHMGMYADPELLNWFVAEYPKYSKRKLDMGKSCVRFKKMDDIPFELIAEVSKKMTVENCINTYESQFKRTKPPVSKEK</sequence>
<dbReference type="Proteomes" id="UP000028703">
    <property type="component" value="Unassembled WGS sequence"/>
</dbReference>
<organism evidence="2 3">
    <name type="scientific">Chryseobacterium luteum</name>
    <dbReference type="NCBI Taxonomy" id="421531"/>
    <lineage>
        <taxon>Bacteria</taxon>
        <taxon>Pseudomonadati</taxon>
        <taxon>Bacteroidota</taxon>
        <taxon>Flavobacteriia</taxon>
        <taxon>Flavobacteriales</taxon>
        <taxon>Weeksellaceae</taxon>
        <taxon>Chryseobacterium group</taxon>
        <taxon>Chryseobacterium</taxon>
    </lineage>
</organism>
<proteinExistence type="predicted"/>
<dbReference type="Gene3D" id="3.90.1150.200">
    <property type="match status" value="1"/>
</dbReference>
<dbReference type="STRING" id="421531.IX38_05435"/>
<dbReference type="EMBL" id="JPRO01000002">
    <property type="protein sequence ID" value="KFF08866.1"/>
    <property type="molecule type" value="Genomic_DNA"/>
</dbReference>
<keyword evidence="3" id="KW-1185">Reference proteome</keyword>
<reference evidence="2 3" key="1">
    <citation type="submission" date="2014-07" db="EMBL/GenBank/DDBJ databases">
        <title>Genome of Chryseobacterium luteum DSM 18605.</title>
        <authorList>
            <person name="Stropko S.J."/>
            <person name="Pipes S.E."/>
            <person name="Newman J.D."/>
        </authorList>
    </citation>
    <scope>NUCLEOTIDE SEQUENCE [LARGE SCALE GENOMIC DNA]</scope>
    <source>
        <strain evidence="2 3">DSM 18605</strain>
    </source>
</reference>